<dbReference type="SUPFAM" id="SSF51735">
    <property type="entry name" value="NAD(P)-binding Rossmann-fold domains"/>
    <property type="match status" value="1"/>
</dbReference>
<dbReference type="InterPro" id="IPR051468">
    <property type="entry name" value="Fungal_SecMetab_SDRs"/>
</dbReference>
<dbReference type="AlphaFoldDB" id="A0A4Y2RC66"/>
<evidence type="ECO:0000256" key="1">
    <source>
        <dbReference type="ARBA" id="ARBA00022857"/>
    </source>
</evidence>
<dbReference type="PRINTS" id="PR00081">
    <property type="entry name" value="GDHRDH"/>
</dbReference>
<reference evidence="4 5" key="1">
    <citation type="journal article" date="2019" name="Sci. Rep.">
        <title>Orb-weaving spider Araneus ventricosus genome elucidates the spidroin gene catalogue.</title>
        <authorList>
            <person name="Kono N."/>
            <person name="Nakamura H."/>
            <person name="Ohtoshi R."/>
            <person name="Moran D.A.P."/>
            <person name="Shinohara A."/>
            <person name="Yoshida Y."/>
            <person name="Fujiwara M."/>
            <person name="Mori M."/>
            <person name="Tomita M."/>
            <person name="Arakawa K."/>
        </authorList>
    </citation>
    <scope>NUCLEOTIDE SEQUENCE [LARGE SCALE GENOMIC DNA]</scope>
</reference>
<dbReference type="PRINTS" id="PR00080">
    <property type="entry name" value="SDRFAMILY"/>
</dbReference>
<organism evidence="4 5">
    <name type="scientific">Araneus ventricosus</name>
    <name type="common">Orbweaver spider</name>
    <name type="synonym">Epeira ventricosa</name>
    <dbReference type="NCBI Taxonomy" id="182803"/>
    <lineage>
        <taxon>Eukaryota</taxon>
        <taxon>Metazoa</taxon>
        <taxon>Ecdysozoa</taxon>
        <taxon>Arthropoda</taxon>
        <taxon>Chelicerata</taxon>
        <taxon>Arachnida</taxon>
        <taxon>Araneae</taxon>
        <taxon>Araneomorphae</taxon>
        <taxon>Entelegynae</taxon>
        <taxon>Araneoidea</taxon>
        <taxon>Araneidae</taxon>
        <taxon>Araneus</taxon>
    </lineage>
</organism>
<dbReference type="GO" id="GO:0016491">
    <property type="term" value="F:oxidoreductase activity"/>
    <property type="evidence" value="ECO:0007669"/>
    <property type="project" value="UniProtKB-KW"/>
</dbReference>
<comment type="similarity">
    <text evidence="3">Belongs to the short-chain dehydrogenases/reductases (SDR) family.</text>
</comment>
<evidence type="ECO:0000313" key="4">
    <source>
        <dbReference type="EMBL" id="GBN73261.1"/>
    </source>
</evidence>
<gene>
    <name evidence="4" type="ORF">AVEN_58255_1</name>
</gene>
<protein>
    <recommendedName>
        <fullName evidence="6">C-factor</fullName>
    </recommendedName>
</protein>
<dbReference type="EMBL" id="BGPR01016506">
    <property type="protein sequence ID" value="GBN73261.1"/>
    <property type="molecule type" value="Genomic_DNA"/>
</dbReference>
<dbReference type="GO" id="GO:0005737">
    <property type="term" value="C:cytoplasm"/>
    <property type="evidence" value="ECO:0007669"/>
    <property type="project" value="TreeGrafter"/>
</dbReference>
<keyword evidence="5" id="KW-1185">Reference proteome</keyword>
<accession>A0A4Y2RC66</accession>
<dbReference type="Gene3D" id="3.40.50.720">
    <property type="entry name" value="NAD(P)-binding Rossmann-like Domain"/>
    <property type="match status" value="1"/>
</dbReference>
<keyword evidence="2" id="KW-0560">Oxidoreductase</keyword>
<evidence type="ECO:0000256" key="3">
    <source>
        <dbReference type="RuleBase" id="RU000363"/>
    </source>
</evidence>
<name>A0A4Y2RC66_ARAVE</name>
<dbReference type="PANTHER" id="PTHR43544">
    <property type="entry name" value="SHORT-CHAIN DEHYDROGENASE/REDUCTASE"/>
    <property type="match status" value="1"/>
</dbReference>
<dbReference type="InterPro" id="IPR036291">
    <property type="entry name" value="NAD(P)-bd_dom_sf"/>
</dbReference>
<evidence type="ECO:0008006" key="6">
    <source>
        <dbReference type="Google" id="ProtNLM"/>
    </source>
</evidence>
<dbReference type="OrthoDB" id="6411395at2759"/>
<dbReference type="CDD" id="cd05325">
    <property type="entry name" value="carb_red_sniffer_like_SDR_c"/>
    <property type="match status" value="1"/>
</dbReference>
<dbReference type="InterPro" id="IPR002347">
    <property type="entry name" value="SDR_fam"/>
</dbReference>
<evidence type="ECO:0000313" key="5">
    <source>
        <dbReference type="Proteomes" id="UP000499080"/>
    </source>
</evidence>
<sequence length="255" mass="28124">MEVESVMVTGANRGIGLEFVSQLVKLSKPPRIVFATYRNESAVQDLKDIQEKYKETQIVLIQMDISKMSDIESAKNIVDEKVGEKGLNLLINNAGVLKYLGFPEITVENMLFHFTTNTVGPVMVLKVMLPLLQNSAAQKTSGMNVSRAAVINISSLMGSINELTDAHPKKFLQLIGYRTSKAALNMAMRVAALTIKDQGILVVNMCPGWVKTDMGSDQAMLEPSESISTMLNTFPNLNECHHGTYLDRNGNIILF</sequence>
<dbReference type="Proteomes" id="UP000499080">
    <property type="component" value="Unassembled WGS sequence"/>
</dbReference>
<dbReference type="Pfam" id="PF00106">
    <property type="entry name" value="adh_short"/>
    <property type="match status" value="1"/>
</dbReference>
<proteinExistence type="inferred from homology"/>
<evidence type="ECO:0000256" key="2">
    <source>
        <dbReference type="ARBA" id="ARBA00023002"/>
    </source>
</evidence>
<keyword evidence="1" id="KW-0521">NADP</keyword>
<comment type="caution">
    <text evidence="4">The sequence shown here is derived from an EMBL/GenBank/DDBJ whole genome shotgun (WGS) entry which is preliminary data.</text>
</comment>
<dbReference type="PANTHER" id="PTHR43544:SF7">
    <property type="entry name" value="NADB-LER2"/>
    <property type="match status" value="1"/>
</dbReference>